<sequence length="154" mass="18351">MDTSKDSKRENEKRKYMFVCQKAGVNKKVKAAHDGPIIKKKVVRTRRRDYVKRTRCPACMIVRKMEHGHRQIMAELYGGIENCPYTEGDTKNLRLEYRAENRGKDVKATLEYFEELKKEDPEFYYSYSLDEFDRQLHIRLLLPPLGVWGLRSRF</sequence>
<dbReference type="AlphaFoldDB" id="A0AAQ3PRF8"/>
<dbReference type="PANTHER" id="PTHR47482:SF24">
    <property type="entry name" value="PROTEIN FAR1-RELATED SEQUENCE"/>
    <property type="match status" value="1"/>
</dbReference>
<protein>
    <submittedName>
        <fullName evidence="1">Uncharacterized protein</fullName>
    </submittedName>
</protein>
<organism evidence="1 2">
    <name type="scientific">Paspalum notatum var. saurae</name>
    <dbReference type="NCBI Taxonomy" id="547442"/>
    <lineage>
        <taxon>Eukaryota</taxon>
        <taxon>Viridiplantae</taxon>
        <taxon>Streptophyta</taxon>
        <taxon>Embryophyta</taxon>
        <taxon>Tracheophyta</taxon>
        <taxon>Spermatophyta</taxon>
        <taxon>Magnoliopsida</taxon>
        <taxon>Liliopsida</taxon>
        <taxon>Poales</taxon>
        <taxon>Poaceae</taxon>
        <taxon>PACMAD clade</taxon>
        <taxon>Panicoideae</taxon>
        <taxon>Andropogonodae</taxon>
        <taxon>Paspaleae</taxon>
        <taxon>Paspalinae</taxon>
        <taxon>Paspalum</taxon>
    </lineage>
</organism>
<reference evidence="1 2" key="1">
    <citation type="submission" date="2024-02" db="EMBL/GenBank/DDBJ databases">
        <title>High-quality chromosome-scale genome assembly of Pensacola bahiagrass (Paspalum notatum Flugge var. saurae).</title>
        <authorList>
            <person name="Vega J.M."/>
            <person name="Podio M."/>
            <person name="Orjuela J."/>
            <person name="Siena L.A."/>
            <person name="Pessino S.C."/>
            <person name="Combes M.C."/>
            <person name="Mariac C."/>
            <person name="Albertini E."/>
            <person name="Pupilli F."/>
            <person name="Ortiz J.P.A."/>
            <person name="Leblanc O."/>
        </authorList>
    </citation>
    <scope>NUCLEOTIDE SEQUENCE [LARGE SCALE GENOMIC DNA]</scope>
    <source>
        <strain evidence="1">R1</strain>
        <tissue evidence="1">Leaf</tissue>
    </source>
</reference>
<proteinExistence type="predicted"/>
<dbReference type="PANTHER" id="PTHR47482">
    <property type="entry name" value="OS11G0632001 PROTEIN"/>
    <property type="match status" value="1"/>
</dbReference>
<evidence type="ECO:0000313" key="2">
    <source>
        <dbReference type="Proteomes" id="UP001341281"/>
    </source>
</evidence>
<dbReference type="Proteomes" id="UP001341281">
    <property type="component" value="Chromosome 01"/>
</dbReference>
<evidence type="ECO:0000313" key="1">
    <source>
        <dbReference type="EMBL" id="WVZ51334.1"/>
    </source>
</evidence>
<name>A0AAQ3PRF8_PASNO</name>
<accession>A0AAQ3PRF8</accession>
<dbReference type="EMBL" id="CP144745">
    <property type="protein sequence ID" value="WVZ51334.1"/>
    <property type="molecule type" value="Genomic_DNA"/>
</dbReference>
<keyword evidence="2" id="KW-1185">Reference proteome</keyword>
<gene>
    <name evidence="1" type="ORF">U9M48_002488</name>
</gene>